<proteinExistence type="predicted"/>
<feature type="transmembrane region" description="Helical" evidence="1">
    <location>
        <begin position="67"/>
        <end position="90"/>
    </location>
</feature>
<keyword evidence="1" id="KW-0812">Transmembrane</keyword>
<dbReference type="RefSeq" id="WP_140927884.1">
    <property type="nucleotide sequence ID" value="NZ_VFSU01000021.1"/>
</dbReference>
<sequence length="191" mass="20862">MYGFESYKNSGEKGRDMSLEMNRGAHPFMCAYAESVCAQSGRLEPRQLNAGGHGLLRRLRRRRDGAVAVEFALVLPVLMGLLFGTIEYGLTLFTYSSMQTAARDVTRQMAVNTVASGSAVTEIRNRLPGWMRTSATITVSQSAAGNAATNVYTTVVSVPMSKASPLAFYTKATSESLRTEVKMKQELPFTN</sequence>
<evidence type="ECO:0000313" key="3">
    <source>
        <dbReference type="EMBL" id="TPE61825.1"/>
    </source>
</evidence>
<feature type="domain" description="TadE-like" evidence="2">
    <location>
        <begin position="65"/>
        <end position="107"/>
    </location>
</feature>
<comment type="caution">
    <text evidence="3">The sequence shown here is derived from an EMBL/GenBank/DDBJ whole genome shotgun (WGS) entry which is preliminary data.</text>
</comment>
<dbReference type="AlphaFoldDB" id="A0A501XN11"/>
<name>A0A501XN11_9SPHN</name>
<reference evidence="3 4" key="1">
    <citation type="submission" date="2019-06" db="EMBL/GenBank/DDBJ databases">
        <authorList>
            <person name="Lee I."/>
            <person name="Jang G.I."/>
            <person name="Hwang C.Y."/>
        </authorList>
    </citation>
    <scope>NUCLEOTIDE SEQUENCE [LARGE SCALE GENOMIC DNA]</scope>
    <source>
        <strain evidence="3 4">PAMC 28131</strain>
    </source>
</reference>
<evidence type="ECO:0000256" key="1">
    <source>
        <dbReference type="SAM" id="Phobius"/>
    </source>
</evidence>
<dbReference type="EMBL" id="VFSU01000021">
    <property type="protein sequence ID" value="TPE61825.1"/>
    <property type="molecule type" value="Genomic_DNA"/>
</dbReference>
<keyword evidence="4" id="KW-1185">Reference proteome</keyword>
<dbReference type="OrthoDB" id="7449015at2"/>
<keyword evidence="1" id="KW-0472">Membrane</keyword>
<gene>
    <name evidence="3" type="ORF">FJQ54_07995</name>
</gene>
<accession>A0A501XN11</accession>
<keyword evidence="1" id="KW-1133">Transmembrane helix</keyword>
<organism evidence="3 4">
    <name type="scientific">Sandaracinobacter neustonicus</name>
    <dbReference type="NCBI Taxonomy" id="1715348"/>
    <lineage>
        <taxon>Bacteria</taxon>
        <taxon>Pseudomonadati</taxon>
        <taxon>Pseudomonadota</taxon>
        <taxon>Alphaproteobacteria</taxon>
        <taxon>Sphingomonadales</taxon>
        <taxon>Sphingosinicellaceae</taxon>
        <taxon>Sandaracinobacter</taxon>
    </lineage>
</organism>
<evidence type="ECO:0000313" key="4">
    <source>
        <dbReference type="Proteomes" id="UP000319897"/>
    </source>
</evidence>
<dbReference type="Pfam" id="PF07811">
    <property type="entry name" value="TadE"/>
    <property type="match status" value="1"/>
</dbReference>
<protein>
    <submittedName>
        <fullName evidence="3">Pilus assembly protein</fullName>
    </submittedName>
</protein>
<dbReference type="InterPro" id="IPR012495">
    <property type="entry name" value="TadE-like_dom"/>
</dbReference>
<dbReference type="Proteomes" id="UP000319897">
    <property type="component" value="Unassembled WGS sequence"/>
</dbReference>
<evidence type="ECO:0000259" key="2">
    <source>
        <dbReference type="Pfam" id="PF07811"/>
    </source>
</evidence>